<dbReference type="InterPro" id="IPR010347">
    <property type="entry name" value="Tdp1"/>
</dbReference>
<feature type="binding site" evidence="1">
    <location>
        <position position="497"/>
    </location>
    <ligand>
        <name>substrate</name>
    </ligand>
</feature>
<dbReference type="GO" id="GO:0005634">
    <property type="term" value="C:nucleus"/>
    <property type="evidence" value="ECO:0007669"/>
    <property type="project" value="InterPro"/>
</dbReference>
<dbReference type="PANTHER" id="PTHR12415">
    <property type="entry name" value="TYROSYL-DNA PHOSPHODIESTERASE 1"/>
    <property type="match status" value="1"/>
</dbReference>
<accession>A0A9N8H674</accession>
<proteinExistence type="predicted"/>
<dbReference type="AlphaFoldDB" id="A0A9N8H674"/>
<dbReference type="GO" id="GO:0008081">
    <property type="term" value="F:phosphoric diester hydrolase activity"/>
    <property type="evidence" value="ECO:0007669"/>
    <property type="project" value="InterPro"/>
</dbReference>
<dbReference type="SUPFAM" id="SSF56024">
    <property type="entry name" value="Phospholipase D/nuclease"/>
    <property type="match status" value="2"/>
</dbReference>
<reference evidence="4" key="1">
    <citation type="submission" date="2020-06" db="EMBL/GenBank/DDBJ databases">
        <authorList>
            <consortium name="Plant Systems Biology data submission"/>
        </authorList>
    </citation>
    <scope>NUCLEOTIDE SEQUENCE</scope>
    <source>
        <strain evidence="4">D6</strain>
    </source>
</reference>
<dbReference type="GO" id="GO:0006281">
    <property type="term" value="P:DNA repair"/>
    <property type="evidence" value="ECO:0007669"/>
    <property type="project" value="InterPro"/>
</dbReference>
<comment type="caution">
    <text evidence="4">The sequence shown here is derived from an EMBL/GenBank/DDBJ whole genome shotgun (WGS) entry which is preliminary data.</text>
</comment>
<evidence type="ECO:0000313" key="5">
    <source>
        <dbReference type="Proteomes" id="UP001153069"/>
    </source>
</evidence>
<gene>
    <name evidence="4" type="ORF">SEMRO_92_G047990.1</name>
</gene>
<dbReference type="Proteomes" id="UP001153069">
    <property type="component" value="Unassembled WGS sequence"/>
</dbReference>
<feature type="region of interest" description="Disordered" evidence="3">
    <location>
        <begin position="1"/>
        <end position="36"/>
    </location>
</feature>
<organism evidence="4 5">
    <name type="scientific">Seminavis robusta</name>
    <dbReference type="NCBI Taxonomy" id="568900"/>
    <lineage>
        <taxon>Eukaryota</taxon>
        <taxon>Sar</taxon>
        <taxon>Stramenopiles</taxon>
        <taxon>Ochrophyta</taxon>
        <taxon>Bacillariophyta</taxon>
        <taxon>Bacillariophyceae</taxon>
        <taxon>Bacillariophycidae</taxon>
        <taxon>Naviculales</taxon>
        <taxon>Naviculaceae</taxon>
        <taxon>Seminavis</taxon>
    </lineage>
</organism>
<feature type="region of interest" description="Disordered" evidence="3">
    <location>
        <begin position="118"/>
        <end position="182"/>
    </location>
</feature>
<protein>
    <submittedName>
        <fullName evidence="4">Tyrosyl-DNA phosphodiesterase</fullName>
    </submittedName>
</protein>
<feature type="compositionally biased region" description="Polar residues" evidence="3">
    <location>
        <begin position="118"/>
        <end position="140"/>
    </location>
</feature>
<name>A0A9N8H674_9STRA</name>
<evidence type="ECO:0000256" key="3">
    <source>
        <dbReference type="SAM" id="MobiDB-lite"/>
    </source>
</evidence>
<evidence type="ECO:0000313" key="4">
    <source>
        <dbReference type="EMBL" id="CAB9500785.1"/>
    </source>
</evidence>
<dbReference type="OrthoDB" id="53275at2759"/>
<evidence type="ECO:0000256" key="1">
    <source>
        <dbReference type="PIRSR" id="PIRSR610347-2"/>
    </source>
</evidence>
<dbReference type="Gene3D" id="3.30.870.10">
    <property type="entry name" value="Endonuclease Chain A"/>
    <property type="match status" value="2"/>
</dbReference>
<evidence type="ECO:0000256" key="2">
    <source>
        <dbReference type="PIRSR" id="PIRSR610347-3"/>
    </source>
</evidence>
<feature type="compositionally biased region" description="Low complexity" evidence="3">
    <location>
        <begin position="141"/>
        <end position="157"/>
    </location>
</feature>
<sequence length="619" mass="69679">MPDDDDNDTSDKPSSTVRKADALINSGSDESYKRHRGTSNDIKKICLKHGEKRHILKLSSRHCTLVYIQAVASHEFGLEYHSCRLKVLVGDPPRRKVLKDSRVKKLQNLALVLVTGISKNGAPSDNESTTGNKENQSSTKQDQCSDNQSSNDQNQSNGKPSEDSVVDLTADDDNDDIPKADSVNVHEAKRLALWKQRQHLIKQQHVPFGTFNGEDIYRNKIDDTQEDWTQGFYSLPELVPPHCTSALATTFHSSGLHYFQQVFTDLPELLVGLRVVVSGNNLIEHQWQRQRDVLWIQDFHTTNELAKDHNSNPFEDRIRTFLSDLTECDQSDHQTVVQGRIHALLQGIDFSNHQAHLVFSLPRTKEDKEAMKDCGGYQQLVLAVAKAELKQRISVTSKNAILYATSGSMGNLKPGFLWQMHQAMQGIQSFSEDTATWEQVDDRVKCLWPSVELAAQSDLTGLRCIRPLPAYHWNKNIPVQSRTNIFGNASPNPPNSKLYKHGLSTHEQHLALAPTTHGKFLFNTEGVLYVGSHNFSRAAWGLGDAMPKNVELGVVMVSSKPVRIQAWVERLPCRLVPPSNTGPQCYQPFCGLNYQGFLDKHALSQQRKEQQNGHQDCWD</sequence>
<feature type="site" description="Interaction with DNA" evidence="2">
    <location>
        <position position="536"/>
    </location>
</feature>
<dbReference type="Pfam" id="PF06087">
    <property type="entry name" value="Tyr-DNA_phospho"/>
    <property type="match status" value="1"/>
</dbReference>
<keyword evidence="5" id="KW-1185">Reference proteome</keyword>
<dbReference type="EMBL" id="CAICTM010000091">
    <property type="protein sequence ID" value="CAB9500785.1"/>
    <property type="molecule type" value="Genomic_DNA"/>
</dbReference>